<gene>
    <name evidence="1" type="ORF">ONB1V03_LOCUS3</name>
</gene>
<evidence type="ECO:0000313" key="2">
    <source>
        <dbReference type="Proteomes" id="UP000728032"/>
    </source>
</evidence>
<sequence>MAKGTFKDAKLENGAFEEDYPNNLTWSLNAAPIAGSQQAGNGDVGLDSQGQKCWSKGTTCTPSATTNWDGK</sequence>
<proteinExistence type="predicted"/>
<evidence type="ECO:0000313" key="1">
    <source>
        <dbReference type="EMBL" id="CAD7636140.1"/>
    </source>
</evidence>
<dbReference type="EMBL" id="CAJPVJ010000001">
    <property type="protein sequence ID" value="CAG2155600.1"/>
    <property type="molecule type" value="Genomic_DNA"/>
</dbReference>
<dbReference type="AlphaFoldDB" id="A0A7R9L8X4"/>
<reference evidence="1" key="1">
    <citation type="submission" date="2020-11" db="EMBL/GenBank/DDBJ databases">
        <authorList>
            <person name="Tran Van P."/>
        </authorList>
    </citation>
    <scope>NUCLEOTIDE SEQUENCE</scope>
</reference>
<name>A0A7R9L8X4_9ACAR</name>
<organism evidence="1">
    <name type="scientific">Oppiella nova</name>
    <dbReference type="NCBI Taxonomy" id="334625"/>
    <lineage>
        <taxon>Eukaryota</taxon>
        <taxon>Metazoa</taxon>
        <taxon>Ecdysozoa</taxon>
        <taxon>Arthropoda</taxon>
        <taxon>Chelicerata</taxon>
        <taxon>Arachnida</taxon>
        <taxon>Acari</taxon>
        <taxon>Acariformes</taxon>
        <taxon>Sarcoptiformes</taxon>
        <taxon>Oribatida</taxon>
        <taxon>Brachypylina</taxon>
        <taxon>Oppioidea</taxon>
        <taxon>Oppiidae</taxon>
        <taxon>Oppiella</taxon>
    </lineage>
</organism>
<accession>A0A7R9L8X4</accession>
<dbReference type="EMBL" id="OC914826">
    <property type="protein sequence ID" value="CAD7636140.1"/>
    <property type="molecule type" value="Genomic_DNA"/>
</dbReference>
<protein>
    <submittedName>
        <fullName evidence="1">Uncharacterized protein</fullName>
    </submittedName>
</protein>
<keyword evidence="2" id="KW-1185">Reference proteome</keyword>
<dbReference type="Proteomes" id="UP000728032">
    <property type="component" value="Unassembled WGS sequence"/>
</dbReference>